<gene>
    <name evidence="1" type="ORF">HZY85_02105</name>
</gene>
<evidence type="ECO:0000313" key="1">
    <source>
        <dbReference type="EMBL" id="NYS46986.1"/>
    </source>
</evidence>
<accession>A0ABX2SXK6</accession>
<dbReference type="RefSeq" id="WP_179940349.1">
    <property type="nucleotide sequence ID" value="NZ_JACBYF010000002.1"/>
</dbReference>
<keyword evidence="2" id="KW-1185">Reference proteome</keyword>
<reference evidence="1 2" key="1">
    <citation type="submission" date="2020-07" db="EMBL/GenBank/DDBJ databases">
        <title>MOT database genomes.</title>
        <authorList>
            <person name="Joseph S."/>
            <person name="Aduse-Opoku J."/>
            <person name="Hashim A."/>
            <person name="Wade W."/>
            <person name="Curtis M."/>
        </authorList>
    </citation>
    <scope>NUCLEOTIDE SEQUENCE [LARGE SCALE GENOMIC DNA]</scope>
    <source>
        <strain evidence="1 2">CIP 106318</strain>
    </source>
</reference>
<evidence type="ECO:0000313" key="2">
    <source>
        <dbReference type="Proteomes" id="UP000531840"/>
    </source>
</evidence>
<sequence>MKKILLCSAIMTSFLYLENFNVSKANFSNFKTFYDNNLFENSNSIMFHSKKIPSPSIETKLEEGIPEIKYRAYLVDYNNNSYNYLVFYNKKSDGSVEELFRERILKNGSGVINNLNLLEKIVNNSIIFARVESFNFLPNQKISYTNVSKNSVYYYTPKNYSLNILEEGKVVSKENILYKNEVADKNIKIPISDLTNYKLDKYYTYSGSKIRYDNNYVNSVNGYITIPYDSEEISIELAKNLSNWRDIEISYPNKYKDKNKILKGKSGIGFKTFLKKYNNEFEKIKSDNYILDNYYIDDINIYKYDKLIKDNLKIKAIFKTKIKIEADNKEDTIYLKTGQNLSEIDLAKYYKDNYDIESFTITNNDSGEIFTVNDISSIVVNDSLTININYKEQISVLKIRQDDYNSRFGIVDESIKNKDIKVSKNKISKEILEILKNKITPNDGYEVKFRINKKEVEDNTYFKNDSILEIYFKKVPEKWINVKFVGEGIDKFLSDGQEILVGSNINSLNLPTSSGTNKELLGWKANHDYKINKSGNVVYKSKDNLLQLNDIQNIITEKNKNLIFTAEYFEPYYLEIINDINGTVSLGKDNKIYINNLGNLKNSLNSSIYIKPRAHHIFSHFTSTLPVLIDDKEGNIKIIPIGKKITLTDFYNIIPNQNLTLNSHFVFYNNFIRSKDFIKLDLFSKSEEYDNLILNNYDKNINNDILGPFIFLK</sequence>
<dbReference type="Proteomes" id="UP000531840">
    <property type="component" value="Unassembled WGS sequence"/>
</dbReference>
<comment type="caution">
    <text evidence="1">The sequence shown here is derived from an EMBL/GenBank/DDBJ whole genome shotgun (WGS) entry which is preliminary data.</text>
</comment>
<dbReference type="EMBL" id="JACBYF010000002">
    <property type="protein sequence ID" value="NYS46986.1"/>
    <property type="molecule type" value="Genomic_DNA"/>
</dbReference>
<proteinExistence type="predicted"/>
<organism evidence="1 2">
    <name type="scientific">Gemelliphila palaticanis</name>
    <dbReference type="NCBI Taxonomy" id="81950"/>
    <lineage>
        <taxon>Bacteria</taxon>
        <taxon>Bacillati</taxon>
        <taxon>Bacillota</taxon>
        <taxon>Bacilli</taxon>
        <taxon>Bacillales</taxon>
        <taxon>Gemellaceae</taxon>
        <taxon>Gemelliphila</taxon>
    </lineage>
</organism>
<name>A0ABX2SXK6_9BACL</name>
<protein>
    <submittedName>
        <fullName evidence="1">Uncharacterized protein</fullName>
    </submittedName>
</protein>